<evidence type="ECO:0000259" key="1">
    <source>
        <dbReference type="Pfam" id="PF00535"/>
    </source>
</evidence>
<proteinExistence type="predicted"/>
<dbReference type="Gene3D" id="3.90.550.10">
    <property type="entry name" value="Spore Coat Polysaccharide Biosynthesis Protein SpsA, Chain A"/>
    <property type="match status" value="1"/>
</dbReference>
<protein>
    <submittedName>
        <fullName evidence="2">Glycosyltransferase</fullName>
        <ecNumber evidence="2">2.4.-.-</ecNumber>
    </submittedName>
</protein>
<keyword evidence="2" id="KW-0808">Transferase</keyword>
<sequence length="408" mass="47942">MKISIIVPVYNVEQYLAECLESLVSQDMSDYEIICIEDCSEDNSMSILKEYARKYSNIKIIRHTTNKGLSAARNSGIKAARGEYLQFVDSDDMLVKGACKKLYNNAKKSDADIVYFNMEFLNDTDKFLIRHEESNIDYVGQYTGRQLFCLYEKNNNHKTESVRQFIKREFVINNHLQFHEGIIHEDVLFYFLAAMKANTVIDINTSLYIYRQREDSIMWSQRDKTSGSLKVCIMNMCAYWLNDESFSDDENEIIGKYIKRIYDIYKQYEHYENEINECNMFGNRKEKIIQKIFLGKCDEVIYLSKDIIDKLRYNEKNIIYGAGKMATILYDYLHQNNVKIHNIVVTNKKRNHQTLAGIRVDEINELNENNDAIFIIGTDTKFQSEIEIELRNRGYKNIIKPSICQKRG</sequence>
<dbReference type="SUPFAM" id="SSF53448">
    <property type="entry name" value="Nucleotide-diphospho-sugar transferases"/>
    <property type="match status" value="1"/>
</dbReference>
<dbReference type="PANTHER" id="PTHR22916:SF3">
    <property type="entry name" value="UDP-GLCNAC:BETAGAL BETA-1,3-N-ACETYLGLUCOSAMINYLTRANSFERASE-LIKE PROTEIN 1"/>
    <property type="match status" value="1"/>
</dbReference>
<dbReference type="CDD" id="cd00761">
    <property type="entry name" value="Glyco_tranf_GTA_type"/>
    <property type="match status" value="1"/>
</dbReference>
<name>A0ABV1H3W7_9FIRM</name>
<dbReference type="Proteomes" id="UP001546774">
    <property type="component" value="Unassembled WGS sequence"/>
</dbReference>
<dbReference type="PANTHER" id="PTHR22916">
    <property type="entry name" value="GLYCOSYLTRANSFERASE"/>
    <property type="match status" value="1"/>
</dbReference>
<gene>
    <name evidence="2" type="ORF">WMO37_05100</name>
</gene>
<accession>A0ABV1H3W7</accession>
<feature type="domain" description="Glycosyltransferase 2-like" evidence="1">
    <location>
        <begin position="4"/>
        <end position="145"/>
    </location>
</feature>
<reference evidence="2" key="1">
    <citation type="submission" date="2024-03" db="EMBL/GenBank/DDBJ databases">
        <title>Human intestinal bacterial collection.</title>
        <authorList>
            <person name="Pauvert C."/>
            <person name="Hitch T.C.A."/>
            <person name="Clavel T."/>
        </authorList>
    </citation>
    <scope>NUCLEOTIDE SEQUENCE [LARGE SCALE GENOMIC DNA]</scope>
    <source>
        <strain evidence="2">CLA-AA-H89B</strain>
    </source>
</reference>
<dbReference type="InterPro" id="IPR001173">
    <property type="entry name" value="Glyco_trans_2-like"/>
</dbReference>
<dbReference type="EMBL" id="JBBMFS010000003">
    <property type="protein sequence ID" value="MEQ2554397.1"/>
    <property type="molecule type" value="Genomic_DNA"/>
</dbReference>
<evidence type="ECO:0000313" key="2">
    <source>
        <dbReference type="EMBL" id="MEQ2554397.1"/>
    </source>
</evidence>
<organism evidence="2 3">
    <name type="scientific">Lachnospira intestinalis</name>
    <dbReference type="NCBI Taxonomy" id="3133158"/>
    <lineage>
        <taxon>Bacteria</taxon>
        <taxon>Bacillati</taxon>
        <taxon>Bacillota</taxon>
        <taxon>Clostridia</taxon>
        <taxon>Lachnospirales</taxon>
        <taxon>Lachnospiraceae</taxon>
        <taxon>Lachnospira</taxon>
    </lineage>
</organism>
<comment type="caution">
    <text evidence="2">The sequence shown here is derived from an EMBL/GenBank/DDBJ whole genome shotgun (WGS) entry which is preliminary data.</text>
</comment>
<evidence type="ECO:0000313" key="3">
    <source>
        <dbReference type="Proteomes" id="UP001546774"/>
    </source>
</evidence>
<dbReference type="EC" id="2.4.-.-" evidence="2"/>
<keyword evidence="2" id="KW-0328">Glycosyltransferase</keyword>
<dbReference type="GO" id="GO:0016757">
    <property type="term" value="F:glycosyltransferase activity"/>
    <property type="evidence" value="ECO:0007669"/>
    <property type="project" value="UniProtKB-KW"/>
</dbReference>
<dbReference type="InterPro" id="IPR029044">
    <property type="entry name" value="Nucleotide-diphossugar_trans"/>
</dbReference>
<dbReference type="Pfam" id="PF00535">
    <property type="entry name" value="Glycos_transf_2"/>
    <property type="match status" value="1"/>
</dbReference>
<keyword evidence="3" id="KW-1185">Reference proteome</keyword>